<comment type="caution">
    <text evidence="2">The sequence shown here is derived from an EMBL/GenBank/DDBJ whole genome shotgun (WGS) entry which is preliminary data.</text>
</comment>
<dbReference type="EMBL" id="JAAGUX010000017">
    <property type="protein sequence ID" value="NEW56423.1"/>
    <property type="molecule type" value="Genomic_DNA"/>
</dbReference>
<feature type="compositionally biased region" description="Polar residues" evidence="1">
    <location>
        <begin position="1"/>
        <end position="20"/>
    </location>
</feature>
<dbReference type="RefSeq" id="WP_163821702.1">
    <property type="nucleotide sequence ID" value="NZ_JAAGUX010000017.1"/>
</dbReference>
<dbReference type="Proteomes" id="UP000470876">
    <property type="component" value="Unassembled WGS sequence"/>
</dbReference>
<reference evidence="4 5" key="1">
    <citation type="submission" date="2020-01" db="EMBL/GenBank/DDBJ databases">
        <title>Genetics and antimicrobial susceptibilities of Nocardia species isolated from the soil; a comparison with species isolated from humans.</title>
        <authorList>
            <person name="Carrasco G."/>
            <person name="Monzon S."/>
            <person name="Sansegundo M."/>
            <person name="Garcia E."/>
            <person name="Garrido N."/>
            <person name="Medina M.J."/>
            <person name="Villalon P."/>
            <person name="Ramirez-Arocha A.C."/>
            <person name="Jimenez P."/>
            <person name="Cuesta I."/>
            <person name="Valdezate S."/>
        </authorList>
    </citation>
    <scope>NUCLEOTIDE SEQUENCE [LARGE SCALE GENOMIC DNA]</scope>
    <source>
        <strain evidence="2 4">CNM20110639</strain>
        <strain evidence="3 5">CNM20110649</strain>
    </source>
</reference>
<evidence type="ECO:0000313" key="3">
    <source>
        <dbReference type="EMBL" id="NEW56423.1"/>
    </source>
</evidence>
<feature type="compositionally biased region" description="Low complexity" evidence="1">
    <location>
        <begin position="114"/>
        <end position="131"/>
    </location>
</feature>
<feature type="compositionally biased region" description="Low complexity" evidence="1">
    <location>
        <begin position="191"/>
        <end position="212"/>
    </location>
</feature>
<accession>A0A6P1CZW1</accession>
<dbReference type="Proteomes" id="UP000468928">
    <property type="component" value="Unassembled WGS sequence"/>
</dbReference>
<name>A0A6P1CZW1_9NOCA</name>
<organism evidence="2 4">
    <name type="scientific">Nocardia cyriacigeorgica</name>
    <dbReference type="NCBI Taxonomy" id="135487"/>
    <lineage>
        <taxon>Bacteria</taxon>
        <taxon>Bacillati</taxon>
        <taxon>Actinomycetota</taxon>
        <taxon>Actinomycetes</taxon>
        <taxon>Mycobacteriales</taxon>
        <taxon>Nocardiaceae</taxon>
        <taxon>Nocardia</taxon>
    </lineage>
</organism>
<dbReference type="EMBL" id="JAAGUZ010000001">
    <property type="protein sequence ID" value="NEW42864.1"/>
    <property type="molecule type" value="Genomic_DNA"/>
</dbReference>
<evidence type="ECO:0000313" key="5">
    <source>
        <dbReference type="Proteomes" id="UP000470876"/>
    </source>
</evidence>
<feature type="compositionally biased region" description="Polar residues" evidence="1">
    <location>
        <begin position="150"/>
        <end position="174"/>
    </location>
</feature>
<evidence type="ECO:0000313" key="4">
    <source>
        <dbReference type="Proteomes" id="UP000468928"/>
    </source>
</evidence>
<proteinExistence type="predicted"/>
<gene>
    <name evidence="2" type="ORF">GV789_00085</name>
    <name evidence="3" type="ORF">GV794_12290</name>
</gene>
<sequence>MTTSGESSNQPGAQGDQPNPTGEVPQHPPVSPGEPTVLRQPGAPDPQHDPTLLRSFDQPPGGFAPAPPPTGVAPGPPYGPAMADQGFAQPAPGFGSSAQQQSGPGFAQPNAPYGQFSPQQGQGFAQQSQAALPGQGFTPPGQEFAPQGAGFTSQSQGFAPQGQGFTPQGQSFAPQEQGFAPGGYGPGGPGFAQPAPSFGPMGSGSGPASAGTSGKGWLWGVGGIVVASVVWGGAVLAFGGFGGGSSAVAPGEPDLRGYAYSDDFCDLADTEPFTESGYTISTKSMSGMNDYPNFTGTEHAARDTMFCAQRLLAPGAREDDYEDASLYSSVTIHKKTDPGPEFIAGFDTWENPYADSGAEGRVEKVSGVGDEAYVTVEPDKAGDPAPTVTIMVRDGWIIGRFTWSQYLSASSSSNSSARALPESEVIDKLTESAKSTLAALRN</sequence>
<feature type="compositionally biased region" description="Gly residues" evidence="1">
    <location>
        <begin position="180"/>
        <end position="190"/>
    </location>
</feature>
<feature type="region of interest" description="Disordered" evidence="1">
    <location>
        <begin position="1"/>
        <end position="212"/>
    </location>
</feature>
<keyword evidence="5" id="KW-1185">Reference proteome</keyword>
<evidence type="ECO:0000256" key="1">
    <source>
        <dbReference type="SAM" id="MobiDB-lite"/>
    </source>
</evidence>
<protein>
    <submittedName>
        <fullName evidence="2">Uncharacterized protein</fullName>
    </submittedName>
</protein>
<feature type="compositionally biased region" description="Pro residues" evidence="1">
    <location>
        <begin position="65"/>
        <end position="79"/>
    </location>
</feature>
<dbReference type="AlphaFoldDB" id="A0A6P1CZW1"/>
<evidence type="ECO:0000313" key="2">
    <source>
        <dbReference type="EMBL" id="NEW42864.1"/>
    </source>
</evidence>